<name>A0ABR2LJ11_9ASPA</name>
<dbReference type="EMBL" id="JBBWWR010000019">
    <property type="protein sequence ID" value="KAK8942102.1"/>
    <property type="molecule type" value="Genomic_DNA"/>
</dbReference>
<organism evidence="1 2">
    <name type="scientific">Platanthera guangdongensis</name>
    <dbReference type="NCBI Taxonomy" id="2320717"/>
    <lineage>
        <taxon>Eukaryota</taxon>
        <taxon>Viridiplantae</taxon>
        <taxon>Streptophyta</taxon>
        <taxon>Embryophyta</taxon>
        <taxon>Tracheophyta</taxon>
        <taxon>Spermatophyta</taxon>
        <taxon>Magnoliopsida</taxon>
        <taxon>Liliopsida</taxon>
        <taxon>Asparagales</taxon>
        <taxon>Orchidaceae</taxon>
        <taxon>Orchidoideae</taxon>
        <taxon>Orchideae</taxon>
        <taxon>Orchidinae</taxon>
        <taxon>Platanthera</taxon>
    </lineage>
</organism>
<dbReference type="Proteomes" id="UP001412067">
    <property type="component" value="Unassembled WGS sequence"/>
</dbReference>
<accession>A0ABR2LJ11</accession>
<keyword evidence="2" id="KW-1185">Reference proteome</keyword>
<proteinExistence type="predicted"/>
<comment type="caution">
    <text evidence="1">The sequence shown here is derived from an EMBL/GenBank/DDBJ whole genome shotgun (WGS) entry which is preliminary data.</text>
</comment>
<protein>
    <submittedName>
        <fullName evidence="1">Uncharacterized protein</fullName>
    </submittedName>
</protein>
<sequence>MLNCDSFHSRNFERLLPLLALPLVKCVIAMNAGSHGRRCPHHGWSCHEDYFDVLRIFGVESWAKSLFTSSRKVGLLYSEKSCLTQLSTFGSLIVYEFSSVGNMKWLCGRELYLGKITLLEFEKSGLIVLREELLDPTFNIWFLEGEESILQVQMPKKLLTEEDDDGLLIVVRRRACPSVSDGTTIDNEKYRCRRHSEDLLTPRKKKGCRRGGRVFGVLCREGVGNERLLGTEESLLESPEVFSSGKTIAGGGASVRE</sequence>
<reference evidence="1 2" key="1">
    <citation type="journal article" date="2022" name="Nat. Plants">
        <title>Genomes of leafy and leafless Platanthera orchids illuminate the evolution of mycoheterotrophy.</title>
        <authorList>
            <person name="Li M.H."/>
            <person name="Liu K.W."/>
            <person name="Li Z."/>
            <person name="Lu H.C."/>
            <person name="Ye Q.L."/>
            <person name="Zhang D."/>
            <person name="Wang J.Y."/>
            <person name="Li Y.F."/>
            <person name="Zhong Z.M."/>
            <person name="Liu X."/>
            <person name="Yu X."/>
            <person name="Liu D.K."/>
            <person name="Tu X.D."/>
            <person name="Liu B."/>
            <person name="Hao Y."/>
            <person name="Liao X.Y."/>
            <person name="Jiang Y.T."/>
            <person name="Sun W.H."/>
            <person name="Chen J."/>
            <person name="Chen Y.Q."/>
            <person name="Ai Y."/>
            <person name="Zhai J.W."/>
            <person name="Wu S.S."/>
            <person name="Zhou Z."/>
            <person name="Hsiao Y.Y."/>
            <person name="Wu W.L."/>
            <person name="Chen Y.Y."/>
            <person name="Lin Y.F."/>
            <person name="Hsu J.L."/>
            <person name="Li C.Y."/>
            <person name="Wang Z.W."/>
            <person name="Zhao X."/>
            <person name="Zhong W.Y."/>
            <person name="Ma X.K."/>
            <person name="Ma L."/>
            <person name="Huang J."/>
            <person name="Chen G.Z."/>
            <person name="Huang M.Z."/>
            <person name="Huang L."/>
            <person name="Peng D.H."/>
            <person name="Luo Y.B."/>
            <person name="Zou S.Q."/>
            <person name="Chen S.P."/>
            <person name="Lan S."/>
            <person name="Tsai W.C."/>
            <person name="Van de Peer Y."/>
            <person name="Liu Z.J."/>
        </authorList>
    </citation>
    <scope>NUCLEOTIDE SEQUENCE [LARGE SCALE GENOMIC DNA]</scope>
    <source>
        <strain evidence="1">Lor288</strain>
    </source>
</reference>
<evidence type="ECO:0000313" key="1">
    <source>
        <dbReference type="EMBL" id="KAK8942102.1"/>
    </source>
</evidence>
<gene>
    <name evidence="1" type="ORF">KSP40_PGU011010</name>
</gene>
<evidence type="ECO:0000313" key="2">
    <source>
        <dbReference type="Proteomes" id="UP001412067"/>
    </source>
</evidence>